<dbReference type="PANTHER" id="PTHR33112:SF16">
    <property type="entry name" value="HETEROKARYON INCOMPATIBILITY DOMAIN-CONTAINING PROTEIN"/>
    <property type="match status" value="1"/>
</dbReference>
<evidence type="ECO:0000313" key="2">
    <source>
        <dbReference type="EMBL" id="KAK4118140.1"/>
    </source>
</evidence>
<dbReference type="RefSeq" id="XP_062641913.1">
    <property type="nucleotide sequence ID" value="XM_062794193.1"/>
</dbReference>
<organism evidence="2 3">
    <name type="scientific">Parathielavia appendiculata</name>
    <dbReference type="NCBI Taxonomy" id="2587402"/>
    <lineage>
        <taxon>Eukaryota</taxon>
        <taxon>Fungi</taxon>
        <taxon>Dikarya</taxon>
        <taxon>Ascomycota</taxon>
        <taxon>Pezizomycotina</taxon>
        <taxon>Sordariomycetes</taxon>
        <taxon>Sordariomycetidae</taxon>
        <taxon>Sordariales</taxon>
        <taxon>Chaetomiaceae</taxon>
        <taxon>Parathielavia</taxon>
    </lineage>
</organism>
<proteinExistence type="predicted"/>
<reference evidence="2" key="1">
    <citation type="journal article" date="2023" name="Mol. Phylogenet. Evol.">
        <title>Genome-scale phylogeny and comparative genomics of the fungal order Sordariales.</title>
        <authorList>
            <person name="Hensen N."/>
            <person name="Bonometti L."/>
            <person name="Westerberg I."/>
            <person name="Brannstrom I.O."/>
            <person name="Guillou S."/>
            <person name="Cros-Aarteil S."/>
            <person name="Calhoun S."/>
            <person name="Haridas S."/>
            <person name="Kuo A."/>
            <person name="Mondo S."/>
            <person name="Pangilinan J."/>
            <person name="Riley R."/>
            <person name="LaButti K."/>
            <person name="Andreopoulos B."/>
            <person name="Lipzen A."/>
            <person name="Chen C."/>
            <person name="Yan M."/>
            <person name="Daum C."/>
            <person name="Ng V."/>
            <person name="Clum A."/>
            <person name="Steindorff A."/>
            <person name="Ohm R.A."/>
            <person name="Martin F."/>
            <person name="Silar P."/>
            <person name="Natvig D.O."/>
            <person name="Lalanne C."/>
            <person name="Gautier V."/>
            <person name="Ament-Velasquez S.L."/>
            <person name="Kruys A."/>
            <person name="Hutchinson M.I."/>
            <person name="Powell A.J."/>
            <person name="Barry K."/>
            <person name="Miller A.N."/>
            <person name="Grigoriev I.V."/>
            <person name="Debuchy R."/>
            <person name="Gladieux P."/>
            <person name="Hiltunen Thoren M."/>
            <person name="Johannesson H."/>
        </authorList>
    </citation>
    <scope>NUCLEOTIDE SEQUENCE</scope>
    <source>
        <strain evidence="2">CBS 731.68</strain>
    </source>
</reference>
<reference evidence="2" key="2">
    <citation type="submission" date="2023-05" db="EMBL/GenBank/DDBJ databases">
        <authorList>
            <consortium name="Lawrence Berkeley National Laboratory"/>
            <person name="Steindorff A."/>
            <person name="Hensen N."/>
            <person name="Bonometti L."/>
            <person name="Westerberg I."/>
            <person name="Brannstrom I.O."/>
            <person name="Guillou S."/>
            <person name="Cros-Aarteil S."/>
            <person name="Calhoun S."/>
            <person name="Haridas S."/>
            <person name="Kuo A."/>
            <person name="Mondo S."/>
            <person name="Pangilinan J."/>
            <person name="Riley R."/>
            <person name="Labutti K."/>
            <person name="Andreopoulos B."/>
            <person name="Lipzen A."/>
            <person name="Chen C."/>
            <person name="Yanf M."/>
            <person name="Daum C."/>
            <person name="Ng V."/>
            <person name="Clum A."/>
            <person name="Ohm R."/>
            <person name="Martin F."/>
            <person name="Silar P."/>
            <person name="Natvig D."/>
            <person name="Lalanne C."/>
            <person name="Gautier V."/>
            <person name="Ament-Velasquez S.L."/>
            <person name="Kruys A."/>
            <person name="Hutchinson M.I."/>
            <person name="Powell A.J."/>
            <person name="Barry K."/>
            <person name="Miller A.N."/>
            <person name="Grigoriev I.V."/>
            <person name="Debuchy R."/>
            <person name="Gladieux P."/>
            <person name="Thoren M.H."/>
            <person name="Johannesson H."/>
        </authorList>
    </citation>
    <scope>NUCLEOTIDE SEQUENCE</scope>
    <source>
        <strain evidence="2">CBS 731.68</strain>
    </source>
</reference>
<sequence>MAAPETQRWTYRQLVQPIPPTPNLSTISSTPATPPCPTCRHLLLQDRSSIHGKTIPIEEFHITDTFPDFPILQAGCDLCRFLRTAIRSAWGNTGTHPMLESGVAPVVEDDDSHETLFTAPWDGRVKVHSARFRFAPFGGSFQGQQKFAWDEVAGSLEQGDGVVVGLTVEFGPASVPLGEEGEELVGELGTELRFKLFDSIDIESPVSASRRNLPSDSTLSERNVDLIKGWINGCAANHGNACQGDARWTPTRLLALDPLRLMETASIAAEDDHRYAALSYTRGNDWPDTAVQTSSENLDDRKEGIDLADLPRAFRDAIAVCQALGIRYLWIDALCILDDTEDWKREVVMMHKTFGHSEVTIAATSATSPQSSFLARNISAISAAKIGDDKRHVIFTPQEHETSGMRTSDVDGSPWNRDGWTLVERMLSARVIHFAKNKIYFECRRALRSEENDAESATPGPSISFWPRVEEQAADAEQYRPFLYQQWKAFLAQYTSRQLRRQAADKFLPVRAVAELMAAAINDEYLESAGMWRDDLAAQLLWYANNDSDGIRRMTRTRQAPTWSWIHCKAKIGFVRGTTDATLPPSLTKQRFRVADVLEPRTLSLYGYNRGISEIRPVDTAGDAWLAEMRKEYPWDLLVSGGNGDESQCVAHGALDDPDETMSAHTQLVYLHVTDEVYPTGLILARDPGLGPAWRRIGVATIFDLGDLIMDPPFQPDSFDQVFVE</sequence>
<dbReference type="AlphaFoldDB" id="A0AAN6TPA6"/>
<dbReference type="GeneID" id="87830962"/>
<dbReference type="Pfam" id="PF06985">
    <property type="entry name" value="HET"/>
    <property type="match status" value="1"/>
</dbReference>
<keyword evidence="3" id="KW-1185">Reference proteome</keyword>
<comment type="caution">
    <text evidence="2">The sequence shown here is derived from an EMBL/GenBank/DDBJ whole genome shotgun (WGS) entry which is preliminary data.</text>
</comment>
<dbReference type="InterPro" id="IPR010730">
    <property type="entry name" value="HET"/>
</dbReference>
<feature type="domain" description="Heterokaryon incompatibility" evidence="1">
    <location>
        <begin position="275"/>
        <end position="424"/>
    </location>
</feature>
<dbReference type="Proteomes" id="UP001302602">
    <property type="component" value="Unassembled WGS sequence"/>
</dbReference>
<evidence type="ECO:0000259" key="1">
    <source>
        <dbReference type="Pfam" id="PF06985"/>
    </source>
</evidence>
<gene>
    <name evidence="2" type="ORF">N657DRAFT_651585</name>
</gene>
<dbReference type="EMBL" id="MU853281">
    <property type="protein sequence ID" value="KAK4118140.1"/>
    <property type="molecule type" value="Genomic_DNA"/>
</dbReference>
<accession>A0AAN6TPA6</accession>
<protein>
    <submittedName>
        <fullName evidence="2">HET-domain-containing protein</fullName>
    </submittedName>
</protein>
<dbReference type="PANTHER" id="PTHR33112">
    <property type="entry name" value="DOMAIN PROTEIN, PUTATIVE-RELATED"/>
    <property type="match status" value="1"/>
</dbReference>
<evidence type="ECO:0000313" key="3">
    <source>
        <dbReference type="Proteomes" id="UP001302602"/>
    </source>
</evidence>
<name>A0AAN6TPA6_9PEZI</name>